<evidence type="ECO:0000313" key="3">
    <source>
        <dbReference type="Proteomes" id="UP000281549"/>
    </source>
</evidence>
<dbReference type="Proteomes" id="UP000281549">
    <property type="component" value="Unassembled WGS sequence"/>
</dbReference>
<feature type="non-terminal residue" evidence="2">
    <location>
        <position position="262"/>
    </location>
</feature>
<protein>
    <submittedName>
        <fullName evidence="2">Uncharacterized protein</fullName>
    </submittedName>
</protein>
<dbReference type="AlphaFoldDB" id="A0A4P9YA46"/>
<evidence type="ECO:0000313" key="2">
    <source>
        <dbReference type="EMBL" id="RKP15945.1"/>
    </source>
</evidence>
<sequence length="262" mass="29578">MKFALPRLALSLAFAFAVNCKYKTSSMLITSKTLLDIMGKDCGKALAESEVHSIVPYDAKLETFNCAKDFDLLNKAAKSYKIDTNPKAMAAYLTHIKIQSKSLRVNKDHYPGRFGIGTRGMINPFHLLTFWKDPKNRNLIPTDKRNDKDFKSFLNNLVLTEQIGKMGLESSIGTKLLEPLLTGKYQFLPTCWVVSGKLKKSSCKAKGAEDADTWDKAKEFFSGCLDIEEGKLQEYSKEWKKIYKKLSSGESTEENQDDEENT</sequence>
<organism evidence="2 3">
    <name type="scientific">Rozella allomycis (strain CSF55)</name>
    <dbReference type="NCBI Taxonomy" id="988480"/>
    <lineage>
        <taxon>Eukaryota</taxon>
        <taxon>Fungi</taxon>
        <taxon>Fungi incertae sedis</taxon>
        <taxon>Cryptomycota</taxon>
        <taxon>Cryptomycota incertae sedis</taxon>
        <taxon>Rozella</taxon>
    </lineage>
</organism>
<evidence type="ECO:0000256" key="1">
    <source>
        <dbReference type="SAM" id="SignalP"/>
    </source>
</evidence>
<feature type="chain" id="PRO_5020183074" evidence="1">
    <location>
        <begin position="21"/>
        <end position="262"/>
    </location>
</feature>
<gene>
    <name evidence="2" type="ORF">ROZALSC1DRAFT_31899</name>
</gene>
<proteinExistence type="predicted"/>
<accession>A0A4P9YA46</accession>
<reference evidence="3" key="1">
    <citation type="journal article" date="2018" name="Nat. Microbiol.">
        <title>Leveraging single-cell genomics to expand the fungal tree of life.</title>
        <authorList>
            <person name="Ahrendt S.R."/>
            <person name="Quandt C.A."/>
            <person name="Ciobanu D."/>
            <person name="Clum A."/>
            <person name="Salamov A."/>
            <person name="Andreopoulos B."/>
            <person name="Cheng J.F."/>
            <person name="Woyke T."/>
            <person name="Pelin A."/>
            <person name="Henrissat B."/>
            <person name="Reynolds N.K."/>
            <person name="Benny G.L."/>
            <person name="Smith M.E."/>
            <person name="James T.Y."/>
            <person name="Grigoriev I.V."/>
        </authorList>
    </citation>
    <scope>NUCLEOTIDE SEQUENCE [LARGE SCALE GENOMIC DNA]</scope>
    <source>
        <strain evidence="3">CSF55</strain>
    </source>
</reference>
<dbReference type="EMBL" id="ML007287">
    <property type="protein sequence ID" value="RKP15945.1"/>
    <property type="molecule type" value="Genomic_DNA"/>
</dbReference>
<keyword evidence="1" id="KW-0732">Signal</keyword>
<name>A0A4P9YA46_ROZAC</name>
<feature type="signal peptide" evidence="1">
    <location>
        <begin position="1"/>
        <end position="20"/>
    </location>
</feature>